<dbReference type="OrthoDB" id="428263at2"/>
<feature type="transmembrane region" description="Helical" evidence="1">
    <location>
        <begin position="82"/>
        <end position="103"/>
    </location>
</feature>
<dbReference type="HOGENOM" id="CLU_111152_2_2_5"/>
<evidence type="ECO:0000256" key="1">
    <source>
        <dbReference type="SAM" id="Phobius"/>
    </source>
</evidence>
<evidence type="ECO:0000313" key="3">
    <source>
        <dbReference type="Proteomes" id="UP000015480"/>
    </source>
</evidence>
<dbReference type="KEGG" id="pami:JCM7686_3454"/>
<organism evidence="2 3">
    <name type="scientific">Paracoccus aminophilus JCM 7686</name>
    <dbReference type="NCBI Taxonomy" id="1367847"/>
    <lineage>
        <taxon>Bacteria</taxon>
        <taxon>Pseudomonadati</taxon>
        <taxon>Pseudomonadota</taxon>
        <taxon>Alphaproteobacteria</taxon>
        <taxon>Rhodobacterales</taxon>
        <taxon>Paracoccaceae</taxon>
        <taxon>Paracoccus</taxon>
    </lineage>
</organism>
<sequence length="161" mass="17439">MRFFFLLCALWFALMGGFFFAFSAAVMPGLALMPKDSGMLAMQSINGAVTNAYFAVGFWGAMAFSVLGLIVSFVLRPKGWFWTFLASLIYLIGAFLTTVWGNVPANRGIADLSPTSPAGLSAWTSFQPHWILLNDIRTAAAVLAAFLMLLPVIWAGGGSRR</sequence>
<dbReference type="Proteomes" id="UP000015480">
    <property type="component" value="Chromosome"/>
</dbReference>
<dbReference type="InterPro" id="IPR013901">
    <property type="entry name" value="Anthrone_oxy"/>
</dbReference>
<reference evidence="2 3" key="1">
    <citation type="journal article" date="2014" name="BMC Genomics">
        <title>Architecture and functions of a multipartite genome of the methylotrophic bacterium Paracoccus aminophilus JCM 7686, containing primary and secondary chromids.</title>
        <authorList>
            <person name="Dziewit L."/>
            <person name="Czarnecki J."/>
            <person name="Wibberg D."/>
            <person name="Radlinska M."/>
            <person name="Mrozek P."/>
            <person name="Szymczak M."/>
            <person name="Schluter A."/>
            <person name="Puhler A."/>
            <person name="Bartosik D."/>
        </authorList>
    </citation>
    <scope>NUCLEOTIDE SEQUENCE [LARGE SCALE GENOMIC DNA]</scope>
    <source>
        <strain evidence="2">JCM 7686</strain>
    </source>
</reference>
<name>S5XSR7_PARAH</name>
<feature type="transmembrane region" description="Helical" evidence="1">
    <location>
        <begin position="136"/>
        <end position="156"/>
    </location>
</feature>
<feature type="transmembrane region" description="Helical" evidence="1">
    <location>
        <begin position="52"/>
        <end position="75"/>
    </location>
</feature>
<dbReference type="Pfam" id="PF08592">
    <property type="entry name" value="Anthrone_oxy"/>
    <property type="match status" value="1"/>
</dbReference>
<keyword evidence="3" id="KW-1185">Reference proteome</keyword>
<keyword evidence="1" id="KW-0812">Transmembrane</keyword>
<dbReference type="eggNOG" id="COG5500">
    <property type="taxonomic scope" value="Bacteria"/>
</dbReference>
<dbReference type="AlphaFoldDB" id="S5XSR7"/>
<dbReference type="EMBL" id="CP006650">
    <property type="protein sequence ID" value="AGT10489.1"/>
    <property type="molecule type" value="Genomic_DNA"/>
</dbReference>
<evidence type="ECO:0008006" key="4">
    <source>
        <dbReference type="Google" id="ProtNLM"/>
    </source>
</evidence>
<keyword evidence="1" id="KW-1133">Transmembrane helix</keyword>
<dbReference type="PATRIC" id="fig|1367847.3.peg.3487"/>
<keyword evidence="1" id="KW-0472">Membrane</keyword>
<dbReference type="STRING" id="1367847.JCM7686_3454"/>
<evidence type="ECO:0000313" key="2">
    <source>
        <dbReference type="EMBL" id="AGT10489.1"/>
    </source>
</evidence>
<gene>
    <name evidence="2" type="ORF">JCM7686_3454</name>
</gene>
<protein>
    <recommendedName>
        <fullName evidence="4">DUF1772 domain-containing protein</fullName>
    </recommendedName>
</protein>
<accession>S5XSR7</accession>
<proteinExistence type="predicted"/>
<dbReference type="RefSeq" id="WP_020952125.1">
    <property type="nucleotide sequence ID" value="NC_022041.1"/>
</dbReference>